<dbReference type="EC" id="1.1.1.329" evidence="8"/>
<dbReference type="PANTHER" id="PTHR43401:SF2">
    <property type="entry name" value="L-THREONINE 3-DEHYDROGENASE"/>
    <property type="match status" value="1"/>
</dbReference>
<dbReference type="InterPro" id="IPR036291">
    <property type="entry name" value="NAD(P)-bd_dom_sf"/>
</dbReference>
<dbReference type="SUPFAM" id="SSF50129">
    <property type="entry name" value="GroES-like"/>
    <property type="match status" value="1"/>
</dbReference>
<dbReference type="InterPro" id="IPR002328">
    <property type="entry name" value="ADH_Zn_CS"/>
</dbReference>
<evidence type="ECO:0000313" key="14">
    <source>
        <dbReference type="EMBL" id="GAA4030721.1"/>
    </source>
</evidence>
<dbReference type="InterPro" id="IPR011032">
    <property type="entry name" value="GroES-like_sf"/>
</dbReference>
<comment type="catalytic activity">
    <reaction evidence="10">
        <text>2-deoxy-scyllo-inosamine + NAD(+) = 3-amino-2,3-dideoxy-scyllo-inosose + NADH + H(+)</text>
        <dbReference type="Rhea" id="RHEA:33883"/>
        <dbReference type="ChEBI" id="CHEBI:15378"/>
        <dbReference type="ChEBI" id="CHEBI:57540"/>
        <dbReference type="ChEBI" id="CHEBI:57945"/>
        <dbReference type="ChEBI" id="CHEBI:65002"/>
        <dbReference type="ChEBI" id="CHEBI:65003"/>
        <dbReference type="EC" id="1.1.1.329"/>
    </reaction>
</comment>
<evidence type="ECO:0000256" key="3">
    <source>
        <dbReference type="ARBA" id="ARBA00022833"/>
    </source>
</evidence>
<dbReference type="InterPro" id="IPR050129">
    <property type="entry name" value="Zn_alcohol_dh"/>
</dbReference>
<dbReference type="Gene3D" id="3.40.50.720">
    <property type="entry name" value="NAD(P)-binding Rossmann-like Domain"/>
    <property type="match status" value="1"/>
</dbReference>
<evidence type="ECO:0000256" key="12">
    <source>
        <dbReference type="RuleBase" id="RU361277"/>
    </source>
</evidence>
<keyword evidence="15" id="KW-1185">Reference proteome</keyword>
<dbReference type="InterPro" id="IPR020843">
    <property type="entry name" value="ER"/>
</dbReference>
<evidence type="ECO:0000256" key="11">
    <source>
        <dbReference type="ARBA" id="ARBA00049085"/>
    </source>
</evidence>
<evidence type="ECO:0000256" key="8">
    <source>
        <dbReference type="ARBA" id="ARBA00039102"/>
    </source>
</evidence>
<accession>A0ABP7TUJ8</accession>
<evidence type="ECO:0000256" key="5">
    <source>
        <dbReference type="ARBA" id="ARBA00037678"/>
    </source>
</evidence>
<evidence type="ECO:0000313" key="15">
    <source>
        <dbReference type="Proteomes" id="UP001500456"/>
    </source>
</evidence>
<evidence type="ECO:0000256" key="10">
    <source>
        <dbReference type="ARBA" id="ARBA00048685"/>
    </source>
</evidence>
<dbReference type="EMBL" id="BAAAZX010000051">
    <property type="protein sequence ID" value="GAA4030721.1"/>
    <property type="molecule type" value="Genomic_DNA"/>
</dbReference>
<dbReference type="Gene3D" id="3.90.180.10">
    <property type="entry name" value="Medium-chain alcohol dehydrogenases, catalytic domain"/>
    <property type="match status" value="1"/>
</dbReference>
<sequence length="345" mass="36070">MTALLLTGPEQVRTAEVPTPELRPGHCLVAVRYVGLCGTDLGFWDGSSNYVHDGLKNYPFVPGHEWSGQIVAVAEDIDEDIDGDGAIHGVRVGERVAGHNFRPCGTCSQCAEGRIASCPQRSEMGVLGPEPGAAAQFLHVPAHTLVRLPDEVTDQEAALLEPCSAAMHAVDRLGITATDRVAVLGGGTLGLAAAQLARARGAKVALYDPAAPARALATELGLDTDPPENAPHGTFTAVIEASGAPAAVRATPLLCAHGARVAQLGTPHHPVDGMPTAELVLRDITLHGVLSGIAHWKPLLDAVASGALRLSPLIDAVLPYDRPRDAYLRLADGGRIRPKVLLELT</sequence>
<comment type="caution">
    <text evidence="14">The sequence shown here is derived from an EMBL/GenBank/DDBJ whole genome shotgun (WGS) entry which is preliminary data.</text>
</comment>
<protein>
    <recommendedName>
        <fullName evidence="9">2-deoxy-scyllo-inosamine dehydrogenase</fullName>
        <ecNumber evidence="8">1.1.1.329</ecNumber>
    </recommendedName>
</protein>
<evidence type="ECO:0000256" key="6">
    <source>
        <dbReference type="ARBA" id="ARBA00037908"/>
    </source>
</evidence>
<keyword evidence="2 12" id="KW-0479">Metal-binding</keyword>
<dbReference type="PROSITE" id="PS00059">
    <property type="entry name" value="ADH_ZINC"/>
    <property type="match status" value="1"/>
</dbReference>
<organism evidence="14 15">
    <name type="scientific">Streptomyces plumbiresistens</name>
    <dbReference type="NCBI Taxonomy" id="511811"/>
    <lineage>
        <taxon>Bacteria</taxon>
        <taxon>Bacillati</taxon>
        <taxon>Actinomycetota</taxon>
        <taxon>Actinomycetes</taxon>
        <taxon>Kitasatosporales</taxon>
        <taxon>Streptomycetaceae</taxon>
        <taxon>Streptomyces</taxon>
    </lineage>
</organism>
<proteinExistence type="inferred from homology"/>
<evidence type="ECO:0000256" key="1">
    <source>
        <dbReference type="ARBA" id="ARBA00001947"/>
    </source>
</evidence>
<dbReference type="PANTHER" id="PTHR43401">
    <property type="entry name" value="L-THREONINE 3-DEHYDROGENASE"/>
    <property type="match status" value="1"/>
</dbReference>
<comment type="catalytic activity">
    <reaction evidence="11">
        <text>2-deoxy-scyllo-inosamine + NADP(+) = 3-amino-2,3-dideoxy-scyllo-inosose + NADPH + H(+)</text>
        <dbReference type="Rhea" id="RHEA:33879"/>
        <dbReference type="ChEBI" id="CHEBI:15378"/>
        <dbReference type="ChEBI" id="CHEBI:57783"/>
        <dbReference type="ChEBI" id="CHEBI:58349"/>
        <dbReference type="ChEBI" id="CHEBI:65002"/>
        <dbReference type="ChEBI" id="CHEBI:65003"/>
        <dbReference type="EC" id="1.1.1.329"/>
    </reaction>
</comment>
<evidence type="ECO:0000259" key="13">
    <source>
        <dbReference type="SMART" id="SM00829"/>
    </source>
</evidence>
<dbReference type="Pfam" id="PF00107">
    <property type="entry name" value="ADH_zinc_N"/>
    <property type="match status" value="1"/>
</dbReference>
<evidence type="ECO:0000256" key="4">
    <source>
        <dbReference type="ARBA" id="ARBA00023002"/>
    </source>
</evidence>
<comment type="pathway">
    <text evidence="6">Metabolic intermediate biosynthesis; 2-deoxystreptamine biosynthesis; 2-deoxystreptamine from D-glucose 6-phosphate: step 3/4.</text>
</comment>
<gene>
    <name evidence="14" type="ORF">GCM10022232_90780</name>
</gene>
<dbReference type="InterPro" id="IPR013154">
    <property type="entry name" value="ADH-like_N"/>
</dbReference>
<dbReference type="Proteomes" id="UP001500456">
    <property type="component" value="Unassembled WGS sequence"/>
</dbReference>
<keyword evidence="3 12" id="KW-0862">Zinc</keyword>
<dbReference type="SMART" id="SM00829">
    <property type="entry name" value="PKS_ER"/>
    <property type="match status" value="1"/>
</dbReference>
<dbReference type="Pfam" id="PF08240">
    <property type="entry name" value="ADH_N"/>
    <property type="match status" value="1"/>
</dbReference>
<evidence type="ECO:0000256" key="9">
    <source>
        <dbReference type="ARBA" id="ARBA00039387"/>
    </source>
</evidence>
<keyword evidence="4" id="KW-0560">Oxidoreductase</keyword>
<name>A0ABP7TUJ8_9ACTN</name>
<dbReference type="SUPFAM" id="SSF51735">
    <property type="entry name" value="NAD(P)-binding Rossmann-fold domains"/>
    <property type="match status" value="1"/>
</dbReference>
<dbReference type="InterPro" id="IPR013149">
    <property type="entry name" value="ADH-like_C"/>
</dbReference>
<comment type="function">
    <text evidence="5">Catalyzes the oxidation of 2-deoxy-scyllo-inosamine (DOIA) with NAD(+) or NADP(+), forming 3-amino-2,3-dideoxy-scyllo-inosose (amino-DOI).</text>
</comment>
<feature type="domain" description="Enoyl reductase (ER)" evidence="13">
    <location>
        <begin position="8"/>
        <end position="342"/>
    </location>
</feature>
<comment type="cofactor">
    <cofactor evidence="1 12">
        <name>Zn(2+)</name>
        <dbReference type="ChEBI" id="CHEBI:29105"/>
    </cofactor>
</comment>
<evidence type="ECO:0000256" key="2">
    <source>
        <dbReference type="ARBA" id="ARBA00022723"/>
    </source>
</evidence>
<reference evidence="15" key="1">
    <citation type="journal article" date="2019" name="Int. J. Syst. Evol. Microbiol.">
        <title>The Global Catalogue of Microorganisms (GCM) 10K type strain sequencing project: providing services to taxonomists for standard genome sequencing and annotation.</title>
        <authorList>
            <consortium name="The Broad Institute Genomics Platform"/>
            <consortium name="The Broad Institute Genome Sequencing Center for Infectious Disease"/>
            <person name="Wu L."/>
            <person name="Ma J."/>
        </authorList>
    </citation>
    <scope>NUCLEOTIDE SEQUENCE [LARGE SCALE GENOMIC DNA]</scope>
    <source>
        <strain evidence="15">JCM 16924</strain>
    </source>
</reference>
<comment type="similarity">
    <text evidence="7">Belongs to the zinc-containing alcohol dehydrogenase family. DOIA dehydrogenase subfamily.</text>
</comment>
<evidence type="ECO:0000256" key="7">
    <source>
        <dbReference type="ARBA" id="ARBA00038004"/>
    </source>
</evidence>